<dbReference type="PANTHER" id="PTHR43798:SF31">
    <property type="entry name" value="AB HYDROLASE SUPERFAMILY PROTEIN YCLE"/>
    <property type="match status" value="1"/>
</dbReference>
<dbReference type="Gene3D" id="3.40.50.1820">
    <property type="entry name" value="alpha/beta hydrolase"/>
    <property type="match status" value="1"/>
</dbReference>
<evidence type="ECO:0000313" key="3">
    <source>
        <dbReference type="EMBL" id="MFC2998178.1"/>
    </source>
</evidence>
<name>A0ABV7BLN2_9GAMM</name>
<accession>A0ABV7BLN2</accession>
<reference evidence="4" key="1">
    <citation type="journal article" date="2019" name="Int. J. Syst. Evol. Microbiol.">
        <title>The Global Catalogue of Microorganisms (GCM) 10K type strain sequencing project: providing services to taxonomists for standard genome sequencing and annotation.</title>
        <authorList>
            <consortium name="The Broad Institute Genomics Platform"/>
            <consortium name="The Broad Institute Genome Sequencing Center for Infectious Disease"/>
            <person name="Wu L."/>
            <person name="Ma J."/>
        </authorList>
    </citation>
    <scope>NUCLEOTIDE SEQUENCE [LARGE SCALE GENOMIC DNA]</scope>
    <source>
        <strain evidence="4">KCTC 62575</strain>
    </source>
</reference>
<evidence type="ECO:0000256" key="1">
    <source>
        <dbReference type="ARBA" id="ARBA00022801"/>
    </source>
</evidence>
<comment type="caution">
    <text evidence="3">The sequence shown here is derived from an EMBL/GenBank/DDBJ whole genome shotgun (WGS) entry which is preliminary data.</text>
</comment>
<organism evidence="3 4">
    <name type="scientific">Acinetobacter sichuanensis</name>
    <dbReference type="NCBI Taxonomy" id="2136183"/>
    <lineage>
        <taxon>Bacteria</taxon>
        <taxon>Pseudomonadati</taxon>
        <taxon>Pseudomonadota</taxon>
        <taxon>Gammaproteobacteria</taxon>
        <taxon>Moraxellales</taxon>
        <taxon>Moraxellaceae</taxon>
        <taxon>Acinetobacter</taxon>
    </lineage>
</organism>
<feature type="domain" description="AB hydrolase-1" evidence="2">
    <location>
        <begin position="51"/>
        <end position="164"/>
    </location>
</feature>
<dbReference type="PANTHER" id="PTHR43798">
    <property type="entry name" value="MONOACYLGLYCEROL LIPASE"/>
    <property type="match status" value="1"/>
</dbReference>
<dbReference type="InterPro" id="IPR029058">
    <property type="entry name" value="AB_hydrolase_fold"/>
</dbReference>
<sequence length="203" mass="22825">MQQLGSLKVLITFFLFFFSTVIFADDKNYSVLSSDGVKIAIQEKGNPEGQPLIFIHGLLGSHLNWEKQMNDHTLKKYRLITFDLRGHGISDKPDNEKSYLDGQLWADDLNAVIQKSQAERPILVGWSLGGAVITNYLAKYSDRDIRGAVYVGGVVELTAEQIPAHTNVYRDMTAEDLKTHLDGENAFLRLCFYTQPDIATLND</sequence>
<dbReference type="Proteomes" id="UP001595455">
    <property type="component" value="Unassembled WGS sequence"/>
</dbReference>
<keyword evidence="4" id="KW-1185">Reference proteome</keyword>
<proteinExistence type="predicted"/>
<evidence type="ECO:0000313" key="4">
    <source>
        <dbReference type="Proteomes" id="UP001595455"/>
    </source>
</evidence>
<dbReference type="RefSeq" id="WP_228199022.1">
    <property type="nucleotide sequence ID" value="NZ_JBHRSF010000170.1"/>
</dbReference>
<dbReference type="InterPro" id="IPR000073">
    <property type="entry name" value="AB_hydrolase_1"/>
</dbReference>
<gene>
    <name evidence="3" type="ORF">ACFODO_23590</name>
</gene>
<dbReference type="Pfam" id="PF00561">
    <property type="entry name" value="Abhydrolase_1"/>
    <property type="match status" value="1"/>
</dbReference>
<keyword evidence="1 3" id="KW-0378">Hydrolase</keyword>
<protein>
    <submittedName>
        <fullName evidence="3">Alpha/beta fold hydrolase</fullName>
    </submittedName>
</protein>
<dbReference type="SUPFAM" id="SSF53474">
    <property type="entry name" value="alpha/beta-Hydrolases"/>
    <property type="match status" value="1"/>
</dbReference>
<dbReference type="InterPro" id="IPR050266">
    <property type="entry name" value="AB_hydrolase_sf"/>
</dbReference>
<evidence type="ECO:0000259" key="2">
    <source>
        <dbReference type="Pfam" id="PF00561"/>
    </source>
</evidence>
<dbReference type="GO" id="GO:0016787">
    <property type="term" value="F:hydrolase activity"/>
    <property type="evidence" value="ECO:0007669"/>
    <property type="project" value="UniProtKB-KW"/>
</dbReference>
<dbReference type="EMBL" id="JBHRSF010000170">
    <property type="protein sequence ID" value="MFC2998178.1"/>
    <property type="molecule type" value="Genomic_DNA"/>
</dbReference>